<dbReference type="SUPFAM" id="SSF51735">
    <property type="entry name" value="NAD(P)-binding Rossmann-fold domains"/>
    <property type="match status" value="1"/>
</dbReference>
<comment type="caution">
    <text evidence="2">The sequence shown here is derived from an EMBL/GenBank/DDBJ whole genome shotgun (WGS) entry which is preliminary data.</text>
</comment>
<evidence type="ECO:0000259" key="1">
    <source>
        <dbReference type="Pfam" id="PF01370"/>
    </source>
</evidence>
<dbReference type="VEuPathDB" id="TriTrypDB:TRSC58_05856"/>
<dbReference type="Pfam" id="PF01370">
    <property type="entry name" value="Epimerase"/>
    <property type="match status" value="1"/>
</dbReference>
<sequence length="336" mass="37117">MPPFTRRERESVLVAWSGPLKQKQKSAGRTHTFAAYIFAWPLRLTRAHCVSVGVNMASRKLLLLGGTGFVGTHVLRKALQRGWKVICASRGGLPPVGSPILDEAVLRHHHPPERNPADAAEGIAGDITTFHSPLEFVSLDATSRSQVFHFLEDHPDATAVVSCIGHFSRDHVEARRICGDANINIAAAVYERGQGVQRVVLVSAAPLHEFLPFLSSRWLLKGYFYGKKIAERAVLENLGDRAVVLCPGFIHGTRYVQLGEGFIPLPLWLLGRPLEVVLRPLHRDGLLLPPVDVDVVAEAVTRAIEGHVPVGVLDYYKMQELCREQPPQDTSEIKQN</sequence>
<dbReference type="EMBL" id="AUPL01005856">
    <property type="protein sequence ID" value="ESL06470.1"/>
    <property type="molecule type" value="Genomic_DNA"/>
</dbReference>
<keyword evidence="3" id="KW-1185">Reference proteome</keyword>
<name>A0A061IWL2_TRYRA</name>
<evidence type="ECO:0000313" key="3">
    <source>
        <dbReference type="Proteomes" id="UP000031737"/>
    </source>
</evidence>
<protein>
    <recommendedName>
        <fullName evidence="1">NAD-dependent epimerase/dehydratase domain-containing protein</fullName>
    </recommendedName>
</protein>
<proteinExistence type="predicted"/>
<dbReference type="AlphaFoldDB" id="A0A061IWL2"/>
<dbReference type="PANTHER" id="PTHR12126:SF16">
    <property type="entry name" value="MIOREX COMPLEX COMPONENT 2"/>
    <property type="match status" value="1"/>
</dbReference>
<dbReference type="OrthoDB" id="276721at2759"/>
<organism evidence="2 3">
    <name type="scientific">Trypanosoma rangeli SC58</name>
    <dbReference type="NCBI Taxonomy" id="429131"/>
    <lineage>
        <taxon>Eukaryota</taxon>
        <taxon>Discoba</taxon>
        <taxon>Euglenozoa</taxon>
        <taxon>Kinetoplastea</taxon>
        <taxon>Metakinetoplastina</taxon>
        <taxon>Trypanosomatida</taxon>
        <taxon>Trypanosomatidae</taxon>
        <taxon>Trypanosoma</taxon>
        <taxon>Herpetosoma</taxon>
    </lineage>
</organism>
<reference evidence="2 3" key="1">
    <citation type="submission" date="2013-07" db="EMBL/GenBank/DDBJ databases">
        <authorList>
            <person name="Stoco P.H."/>
            <person name="Wagner G."/>
            <person name="Gerber A."/>
            <person name="Zaha A."/>
            <person name="Thompson C."/>
            <person name="Bartholomeu D.C."/>
            <person name="Luckemeyer D.D."/>
            <person name="Bahia D."/>
            <person name="Loreto E."/>
            <person name="Prestes E.B."/>
            <person name="Lima F.M."/>
            <person name="Rodrigues-Luiz G."/>
            <person name="Vallejo G.A."/>
            <person name="Filho J.F."/>
            <person name="Monteiro K.M."/>
            <person name="Tyler K.M."/>
            <person name="de Almeida L.G."/>
            <person name="Ortiz M.F."/>
            <person name="Siervo M.A."/>
            <person name="de Moraes M.H."/>
            <person name="Cunha O.L."/>
            <person name="Mendonca-Neto R."/>
            <person name="Silva R."/>
            <person name="Teixeira S.M."/>
            <person name="Murta S.M."/>
            <person name="Sincero T.C."/>
            <person name="Mendes T.A."/>
            <person name="Urmenyi T.P."/>
            <person name="Silva V.G."/>
            <person name="da Rocha W.D."/>
            <person name="Andersson B."/>
            <person name="Romanha A.J."/>
            <person name="Steindel M."/>
            <person name="de Vasconcelos A.T."/>
            <person name="Grisard E.C."/>
        </authorList>
    </citation>
    <scope>NUCLEOTIDE SEQUENCE [LARGE SCALE GENOMIC DNA]</scope>
    <source>
        <strain evidence="2 3">SC58</strain>
    </source>
</reference>
<dbReference type="Gene3D" id="3.40.50.720">
    <property type="entry name" value="NAD(P)-binding Rossmann-like Domain"/>
    <property type="match status" value="1"/>
</dbReference>
<feature type="domain" description="NAD-dependent epimerase/dehydratase" evidence="1">
    <location>
        <begin position="62"/>
        <end position="204"/>
    </location>
</feature>
<dbReference type="InterPro" id="IPR036291">
    <property type="entry name" value="NAD(P)-bd_dom_sf"/>
</dbReference>
<dbReference type="GO" id="GO:0005739">
    <property type="term" value="C:mitochondrion"/>
    <property type="evidence" value="ECO:0007669"/>
    <property type="project" value="TreeGrafter"/>
</dbReference>
<dbReference type="PANTHER" id="PTHR12126">
    <property type="entry name" value="NADH-UBIQUINONE OXIDOREDUCTASE 39 KDA SUBUNIT-RELATED"/>
    <property type="match status" value="1"/>
</dbReference>
<dbReference type="Proteomes" id="UP000031737">
    <property type="component" value="Unassembled WGS sequence"/>
</dbReference>
<dbReference type="InterPro" id="IPR001509">
    <property type="entry name" value="Epimerase_deHydtase"/>
</dbReference>
<gene>
    <name evidence="2" type="ORF">TRSC58_05856</name>
</gene>
<accession>A0A061IWL2</accession>
<dbReference type="GO" id="GO:0044877">
    <property type="term" value="F:protein-containing complex binding"/>
    <property type="evidence" value="ECO:0007669"/>
    <property type="project" value="TreeGrafter"/>
</dbReference>
<evidence type="ECO:0000313" key="2">
    <source>
        <dbReference type="EMBL" id="ESL06470.1"/>
    </source>
</evidence>
<dbReference type="InterPro" id="IPR051207">
    <property type="entry name" value="ComplexI_NDUFA9_subunit"/>
</dbReference>